<dbReference type="OrthoDB" id="104987at2759"/>
<gene>
    <name evidence="1" type="ORF">BBJ29_004055</name>
    <name evidence="2" type="ORF">BBP00_00003462</name>
</gene>
<protein>
    <submittedName>
        <fullName evidence="2">Uncharacterized protein</fullName>
    </submittedName>
</protein>
<comment type="caution">
    <text evidence="2">The sequence shown here is derived from an EMBL/GenBank/DDBJ whole genome shotgun (WGS) entry which is preliminary data.</text>
</comment>
<accession>A0A3F2RUB6</accession>
<sequence>MRIKSARVRGRLLRVDLNDGQTLTVRLRDGNEALQAAESMMETWDIDPLVESSAGIEASSKEDEVDCMTELAEHYMTSPSFRRLVHEMHDNFDAILADAQ</sequence>
<evidence type="ECO:0000313" key="2">
    <source>
        <dbReference type="EMBL" id="RLN64439.1"/>
    </source>
</evidence>
<name>A0A3F2RUB6_9STRA</name>
<evidence type="ECO:0000313" key="3">
    <source>
        <dbReference type="Proteomes" id="UP000277300"/>
    </source>
</evidence>
<dbReference type="Proteomes" id="UP000284657">
    <property type="component" value="Unassembled WGS sequence"/>
</dbReference>
<organism evidence="2 3">
    <name type="scientific">Phytophthora kernoviae</name>
    <dbReference type="NCBI Taxonomy" id="325452"/>
    <lineage>
        <taxon>Eukaryota</taxon>
        <taxon>Sar</taxon>
        <taxon>Stramenopiles</taxon>
        <taxon>Oomycota</taxon>
        <taxon>Peronosporomycetes</taxon>
        <taxon>Peronosporales</taxon>
        <taxon>Peronosporaceae</taxon>
        <taxon>Phytophthora</taxon>
    </lineage>
</organism>
<dbReference type="EMBL" id="MBAD02001186">
    <property type="protein sequence ID" value="RLN57424.1"/>
    <property type="molecule type" value="Genomic_DNA"/>
</dbReference>
<evidence type="ECO:0000313" key="4">
    <source>
        <dbReference type="Proteomes" id="UP000284657"/>
    </source>
</evidence>
<proteinExistence type="predicted"/>
<dbReference type="EMBL" id="MBDO02000073">
    <property type="protein sequence ID" value="RLN64439.1"/>
    <property type="molecule type" value="Genomic_DNA"/>
</dbReference>
<reference evidence="3 4" key="1">
    <citation type="submission" date="2018-07" db="EMBL/GenBank/DDBJ databases">
        <title>Genome sequencing of oomycete isolates from Chile give support for New Zealand origin for Phytophthora kernoviae and make available the first Nothophytophthora sp. genome.</title>
        <authorList>
            <person name="Studholme D.J."/>
            <person name="Sanfuentes E."/>
            <person name="Panda P."/>
            <person name="Hill R."/>
            <person name="Sambles C."/>
            <person name="Grant M."/>
            <person name="Williams N.M."/>
            <person name="Mcdougal R.L."/>
        </authorList>
    </citation>
    <scope>NUCLEOTIDE SEQUENCE [LARGE SCALE GENOMIC DNA]</scope>
    <source>
        <strain evidence="2">Chile6</strain>
        <strain evidence="1">Chile7</strain>
    </source>
</reference>
<dbReference type="AlphaFoldDB" id="A0A3F2RUB6"/>
<evidence type="ECO:0000313" key="1">
    <source>
        <dbReference type="EMBL" id="RLN57424.1"/>
    </source>
</evidence>
<dbReference type="Proteomes" id="UP000277300">
    <property type="component" value="Unassembled WGS sequence"/>
</dbReference>